<evidence type="ECO:0008006" key="4">
    <source>
        <dbReference type="Google" id="ProtNLM"/>
    </source>
</evidence>
<accession>A0A1D7QAL1</accession>
<dbReference type="RefSeq" id="WP_069377406.1">
    <property type="nucleotide sequence ID" value="NZ_CP017141.1"/>
</dbReference>
<dbReference type="SUPFAM" id="SSF48452">
    <property type="entry name" value="TPR-like"/>
    <property type="match status" value="1"/>
</dbReference>
<dbReference type="EMBL" id="CP017141">
    <property type="protein sequence ID" value="AOM75708.1"/>
    <property type="molecule type" value="Genomic_DNA"/>
</dbReference>
<keyword evidence="3" id="KW-1185">Reference proteome</keyword>
<dbReference type="OrthoDB" id="9766256at2"/>
<dbReference type="InterPro" id="IPR024302">
    <property type="entry name" value="SusD-like"/>
</dbReference>
<feature type="signal peptide" evidence="1">
    <location>
        <begin position="1"/>
        <end position="27"/>
    </location>
</feature>
<evidence type="ECO:0000313" key="3">
    <source>
        <dbReference type="Proteomes" id="UP000094313"/>
    </source>
</evidence>
<evidence type="ECO:0000256" key="1">
    <source>
        <dbReference type="SAM" id="SignalP"/>
    </source>
</evidence>
<evidence type="ECO:0000313" key="2">
    <source>
        <dbReference type="EMBL" id="AOM75708.1"/>
    </source>
</evidence>
<reference evidence="2 3" key="1">
    <citation type="submission" date="2016-08" db="EMBL/GenBank/DDBJ databases">
        <authorList>
            <person name="Seilhamer J.J."/>
        </authorList>
    </citation>
    <scope>NUCLEOTIDE SEQUENCE [LARGE SCALE GENOMIC DNA]</scope>
    <source>
        <strain evidence="2 3">DX4</strain>
    </source>
</reference>
<dbReference type="KEGG" id="psty:BFS30_00080"/>
<protein>
    <recommendedName>
        <fullName evidence="4">Susd and RagB outer membrane lipoprotein</fullName>
    </recommendedName>
</protein>
<dbReference type="Gene3D" id="1.25.40.390">
    <property type="match status" value="1"/>
</dbReference>
<organism evidence="2 3">
    <name type="scientific">Pedobacter steynii</name>
    <dbReference type="NCBI Taxonomy" id="430522"/>
    <lineage>
        <taxon>Bacteria</taxon>
        <taxon>Pseudomonadati</taxon>
        <taxon>Bacteroidota</taxon>
        <taxon>Sphingobacteriia</taxon>
        <taxon>Sphingobacteriales</taxon>
        <taxon>Sphingobacteriaceae</taxon>
        <taxon>Pedobacter</taxon>
    </lineage>
</organism>
<dbReference type="AlphaFoldDB" id="A0A1D7QAL1"/>
<gene>
    <name evidence="2" type="ORF">BFS30_00080</name>
</gene>
<proteinExistence type="predicted"/>
<keyword evidence="1" id="KW-0732">Signal</keyword>
<sequence length="538" mass="59826">MRTLIKNTRLSAAIFAAAFVMVQSSCTKDFDKYNSNPNGLTEEDLLKDNISSGIFIPEMQVNIMYCKTNEDYIYQLQQNLNADIFSGYFAPPGDFGGPNNSTYALKNGWNLWPFKVGYNGVMNGWREVSKRAVTNPQFIAVANILKVEGMHRVSDIYGPIPYSKFGAGALATPYDDQETVYNTFFKDLDDAIKSLTEFVTKNPSDNSLNRFDLVYDGNYIQWIKFANSLKLRLAIRIAYANPSLAKTKAEEAVNNSYGLLALNGDNALVKSGKGVPTRNGLWVDDLSYNDTRMNASAESILKGFKDPRLSKYFMTSKVIPGDYKGVRSGISFSGKPDAYLNSSSSTLKENTPVQYMCAAEVAFLRAEGALRGWSMGGSAQSFYEQGVKISFEQYTLGSSDASTYLNNNTNTQAPYTDPINAANNVTANSPLLSKTTVKWDESASMEQKLERIITQKWIAIFPDGQEAWSEFRRTGYPKIFPVVNNQSGGTINTEKQIRRLPFSEDEYKNNQAEVTKAVSLLGGADNGGTKLWWDKKPN</sequence>
<feature type="chain" id="PRO_5009098301" description="Susd and RagB outer membrane lipoprotein" evidence="1">
    <location>
        <begin position="28"/>
        <end position="538"/>
    </location>
</feature>
<dbReference type="InterPro" id="IPR011990">
    <property type="entry name" value="TPR-like_helical_dom_sf"/>
</dbReference>
<name>A0A1D7QAL1_9SPHI</name>
<dbReference type="Proteomes" id="UP000094313">
    <property type="component" value="Chromosome"/>
</dbReference>
<dbReference type="Pfam" id="PF12741">
    <property type="entry name" value="SusD-like"/>
    <property type="match status" value="1"/>
</dbReference>